<accession>A0A084AKF5</accession>
<name>A0A084AKF5_STACB</name>
<proteinExistence type="predicted"/>
<reference evidence="1 2" key="1">
    <citation type="journal article" date="2014" name="BMC Genomics">
        <title>Comparative genome sequencing reveals chemotype-specific gene clusters in the toxigenic black mold Stachybotrys.</title>
        <authorList>
            <person name="Semeiks J."/>
            <person name="Borek D."/>
            <person name="Otwinowski Z."/>
            <person name="Grishin N.V."/>
        </authorList>
    </citation>
    <scope>NUCLEOTIDE SEQUENCE [LARGE SCALE GENOMIC DNA]</scope>
    <source>
        <strain evidence="2">CBS 109288 / IBT 7711</strain>
    </source>
</reference>
<organism evidence="1 2">
    <name type="scientific">Stachybotrys chartarum (strain CBS 109288 / IBT 7711)</name>
    <name type="common">Toxic black mold</name>
    <name type="synonym">Stilbospora chartarum</name>
    <dbReference type="NCBI Taxonomy" id="1280523"/>
    <lineage>
        <taxon>Eukaryota</taxon>
        <taxon>Fungi</taxon>
        <taxon>Dikarya</taxon>
        <taxon>Ascomycota</taxon>
        <taxon>Pezizomycotina</taxon>
        <taxon>Sordariomycetes</taxon>
        <taxon>Hypocreomycetidae</taxon>
        <taxon>Hypocreales</taxon>
        <taxon>Stachybotryaceae</taxon>
        <taxon>Stachybotrys</taxon>
    </lineage>
</organism>
<evidence type="ECO:0000313" key="2">
    <source>
        <dbReference type="Proteomes" id="UP000028045"/>
    </source>
</evidence>
<dbReference type="Proteomes" id="UP000028045">
    <property type="component" value="Unassembled WGS sequence"/>
</dbReference>
<sequence length="174" mass="19151">MQERKEAQDPNKHVRRVPESVGILMGLATTAQTRRTTKAARPATICRGTQSPCSKQEPLLAYVDFNERIPHVQPPSTCPNVSCSSHLSPYTRTCRPQQMGNQTRRLSLNGELVGLRPNQGMLNSAASWRRGHAFLGAALATADEPTLGRTWSLRHGKKAAIFHNLDPSLPSYLG</sequence>
<keyword evidence="2" id="KW-1185">Reference proteome</keyword>
<evidence type="ECO:0000313" key="1">
    <source>
        <dbReference type="EMBL" id="KEY65784.1"/>
    </source>
</evidence>
<gene>
    <name evidence="1" type="ORF">S7711_11303</name>
</gene>
<dbReference type="HOGENOM" id="CLU_1541103_0_0_1"/>
<protein>
    <submittedName>
        <fullName evidence="1">Uncharacterized protein</fullName>
    </submittedName>
</protein>
<dbReference type="EMBL" id="KL648687">
    <property type="protein sequence ID" value="KEY65784.1"/>
    <property type="molecule type" value="Genomic_DNA"/>
</dbReference>
<dbReference type="AlphaFoldDB" id="A0A084AKF5"/>